<dbReference type="GO" id="GO:0005634">
    <property type="term" value="C:nucleus"/>
    <property type="evidence" value="ECO:0007669"/>
    <property type="project" value="TreeGrafter"/>
</dbReference>
<reference evidence="8" key="2">
    <citation type="submission" date="2017-02" db="UniProtKB">
        <authorList>
            <consortium name="WormBaseParasite"/>
        </authorList>
    </citation>
    <scope>IDENTIFICATION</scope>
</reference>
<organism evidence="7 8">
    <name type="scientific">Angiostrongylus cantonensis</name>
    <name type="common">Rat lungworm</name>
    <dbReference type="NCBI Taxonomy" id="6313"/>
    <lineage>
        <taxon>Eukaryota</taxon>
        <taxon>Metazoa</taxon>
        <taxon>Ecdysozoa</taxon>
        <taxon>Nematoda</taxon>
        <taxon>Chromadorea</taxon>
        <taxon>Rhabditida</taxon>
        <taxon>Rhabditina</taxon>
        <taxon>Rhabditomorpha</taxon>
        <taxon>Strongyloidea</taxon>
        <taxon>Metastrongylidae</taxon>
        <taxon>Angiostrongylus</taxon>
    </lineage>
</organism>
<evidence type="ECO:0000256" key="5">
    <source>
        <dbReference type="SAM" id="Coils"/>
    </source>
</evidence>
<keyword evidence="5" id="KW-0175">Coiled coil</keyword>
<dbReference type="Pfam" id="PF06470">
    <property type="entry name" value="SMC_hinge"/>
    <property type="match status" value="1"/>
</dbReference>
<dbReference type="InterPro" id="IPR036277">
    <property type="entry name" value="SMC_hinge_sf"/>
</dbReference>
<evidence type="ECO:0000313" key="8">
    <source>
        <dbReference type="WBParaSite" id="ACAC_0000602401-mRNA-1"/>
    </source>
</evidence>
<dbReference type="GO" id="GO:0051301">
    <property type="term" value="P:cell division"/>
    <property type="evidence" value="ECO:0007669"/>
    <property type="project" value="UniProtKB-KW"/>
</dbReference>
<evidence type="ECO:0000259" key="6">
    <source>
        <dbReference type="SMART" id="SM00968"/>
    </source>
</evidence>
<keyword evidence="2" id="KW-0498">Mitosis</keyword>
<evidence type="ECO:0000313" key="7">
    <source>
        <dbReference type="Proteomes" id="UP000035642"/>
    </source>
</evidence>
<name>A0A0K0D7H9_ANGCA</name>
<dbReference type="Gene3D" id="3.30.70.1620">
    <property type="match status" value="1"/>
</dbReference>
<dbReference type="GO" id="GO:0008278">
    <property type="term" value="C:cohesin complex"/>
    <property type="evidence" value="ECO:0007669"/>
    <property type="project" value="TreeGrafter"/>
</dbReference>
<proteinExistence type="predicted"/>
<dbReference type="STRING" id="6313.A0A0K0D7H9"/>
<keyword evidence="3" id="KW-0539">Nucleus</keyword>
<dbReference type="Gene3D" id="1.20.1060.20">
    <property type="match status" value="1"/>
</dbReference>
<evidence type="ECO:0000256" key="4">
    <source>
        <dbReference type="ARBA" id="ARBA00023306"/>
    </source>
</evidence>
<evidence type="ECO:0000256" key="1">
    <source>
        <dbReference type="ARBA" id="ARBA00022618"/>
    </source>
</evidence>
<keyword evidence="1" id="KW-0132">Cell division</keyword>
<evidence type="ECO:0000256" key="2">
    <source>
        <dbReference type="ARBA" id="ARBA00022776"/>
    </source>
</evidence>
<dbReference type="WBParaSite" id="ACAC_0000602401-mRNA-1">
    <property type="protein sequence ID" value="ACAC_0000602401-mRNA-1"/>
    <property type="gene ID" value="ACAC_0000602401"/>
</dbReference>
<dbReference type="GO" id="GO:0007062">
    <property type="term" value="P:sister chromatid cohesion"/>
    <property type="evidence" value="ECO:0007669"/>
    <property type="project" value="TreeGrafter"/>
</dbReference>
<dbReference type="SUPFAM" id="SSF75553">
    <property type="entry name" value="Smc hinge domain"/>
    <property type="match status" value="1"/>
</dbReference>
<dbReference type="InterPro" id="IPR010935">
    <property type="entry name" value="SMC_hinge"/>
</dbReference>
<sequence>MEKQVSESKEKLEKVSVELSEVNKQLSDASCDSAESERVRQRNEAIQNLRRVFPDKVYGRLVDLCHPNRRRFTLAVTKVLQKHMMSIVCDSEDTARDAIVYLKEQRYPPETFLPYKGLVVYPVSQKLRELTYTKQVKLVHDVIQCDHPAARKVLLYACGNALICESTEDARALAYGTTGGDRYETVTLDGTMFQENGVTGGGSRELQMRAKKWDENALRKLRERRAQLLEESNALHRTRRNEMVVEIQRHKLTSVESRLRNIRLEKTKCETYALNKLVLELGSVESELSVIDPKIEEIEERMVKRGKEIETLEEKSHAIADHVFASFCCKIGIKNIREYEEREMRFHKEITGRMREIDNELDRIRGEVGYLRSENRNEKVKQEADKLKKLETELSILMDKEMKDGEKLTRLEREMEELKVGAMQKKTEQEQYESELSAVKSKVQVGTQFICISLHSQ</sequence>
<protein>
    <submittedName>
        <fullName evidence="8">SMC hinge domain-containing protein</fullName>
    </submittedName>
</protein>
<dbReference type="AlphaFoldDB" id="A0A0K0D7H9"/>
<dbReference type="GO" id="GO:0003677">
    <property type="term" value="F:DNA binding"/>
    <property type="evidence" value="ECO:0007669"/>
    <property type="project" value="TreeGrafter"/>
</dbReference>
<keyword evidence="4" id="KW-0131">Cell cycle</keyword>
<reference evidence="7" key="1">
    <citation type="submission" date="2012-09" db="EMBL/GenBank/DDBJ databases">
        <authorList>
            <person name="Martin A.A."/>
        </authorList>
    </citation>
    <scope>NUCLEOTIDE SEQUENCE</scope>
</reference>
<dbReference type="FunFam" id="1.20.1060.20:FF:000001">
    <property type="entry name" value="Structural maintenance of chromosomes 1A"/>
    <property type="match status" value="1"/>
</dbReference>
<evidence type="ECO:0000256" key="3">
    <source>
        <dbReference type="ARBA" id="ARBA00023242"/>
    </source>
</evidence>
<feature type="coiled-coil region" evidence="5">
    <location>
        <begin position="347"/>
        <end position="428"/>
    </location>
</feature>
<accession>A0A0K0D7H9</accession>
<dbReference type="PANTHER" id="PTHR18937:SF12">
    <property type="entry name" value="STRUCTURAL MAINTENANCE OF CHROMOSOMES PROTEIN"/>
    <property type="match status" value="1"/>
</dbReference>
<dbReference type="GO" id="GO:0005524">
    <property type="term" value="F:ATP binding"/>
    <property type="evidence" value="ECO:0007669"/>
    <property type="project" value="InterPro"/>
</dbReference>
<dbReference type="PANTHER" id="PTHR18937">
    <property type="entry name" value="STRUCTURAL MAINTENANCE OF CHROMOSOMES SMC FAMILY MEMBER"/>
    <property type="match status" value="1"/>
</dbReference>
<dbReference type="SMART" id="SM00968">
    <property type="entry name" value="SMC_hinge"/>
    <property type="match status" value="1"/>
</dbReference>
<feature type="domain" description="SMC hinge" evidence="6">
    <location>
        <begin position="55"/>
        <end position="174"/>
    </location>
</feature>
<feature type="coiled-coil region" evidence="5">
    <location>
        <begin position="211"/>
        <end position="238"/>
    </location>
</feature>
<dbReference type="Proteomes" id="UP000035642">
    <property type="component" value="Unassembled WGS sequence"/>
</dbReference>
<keyword evidence="7" id="KW-1185">Reference proteome</keyword>